<dbReference type="Proteomes" id="UP000017243">
    <property type="component" value="Unassembled WGS sequence"/>
</dbReference>
<protein>
    <submittedName>
        <fullName evidence="2">Glycosyl transferase</fullName>
    </submittedName>
</protein>
<dbReference type="Gene3D" id="3.40.50.2000">
    <property type="entry name" value="Glycogen Phosphorylase B"/>
    <property type="match status" value="2"/>
</dbReference>
<keyword evidence="2" id="KW-0808">Transferase</keyword>
<dbReference type="PANTHER" id="PTHR12526">
    <property type="entry name" value="GLYCOSYLTRANSFERASE"/>
    <property type="match status" value="1"/>
</dbReference>
<evidence type="ECO:0000313" key="3">
    <source>
        <dbReference type="Proteomes" id="UP000017243"/>
    </source>
</evidence>
<feature type="domain" description="Glycosyl transferase family 1" evidence="1">
    <location>
        <begin position="189"/>
        <end position="316"/>
    </location>
</feature>
<gene>
    <name evidence="2" type="ORF">LHCIRMBIA953_02249</name>
</gene>
<dbReference type="RefSeq" id="WP_023061775.1">
    <property type="nucleotide sequence ID" value="NZ_CBUH010000146.1"/>
</dbReference>
<dbReference type="AlphaFoldDB" id="U4QEP7"/>
<organism evidence="2 3">
    <name type="scientific">Lactobacillus helveticus CIRM-BIA 953</name>
    <dbReference type="NCBI Taxonomy" id="1226335"/>
    <lineage>
        <taxon>Bacteria</taxon>
        <taxon>Bacillati</taxon>
        <taxon>Bacillota</taxon>
        <taxon>Bacilli</taxon>
        <taxon>Lactobacillales</taxon>
        <taxon>Lactobacillaceae</taxon>
        <taxon>Lactobacillus</taxon>
    </lineage>
</organism>
<dbReference type="GO" id="GO:0016757">
    <property type="term" value="F:glycosyltransferase activity"/>
    <property type="evidence" value="ECO:0007669"/>
    <property type="project" value="InterPro"/>
</dbReference>
<reference evidence="2 3" key="1">
    <citation type="submission" date="2013-09" db="EMBL/GenBank/DDBJ databases">
        <title>Draft Genome Sequence of five Lactobacillus helveticus strains CIRM-BIA 101T, 103, 104, 951 and 953 isolated from milk product.</title>
        <authorList>
            <person name="Valence F."/>
            <person name="Chuat V."/>
            <person name="Ma L."/>
            <person name="Creno S."/>
            <person name="Falentin H."/>
            <person name="Lortal S."/>
            <person name="Bizet C."/>
            <person name="Clermont D."/>
            <person name="Loux V."/>
            <person name="Bouchier C."/>
            <person name="Cousin S."/>
        </authorList>
    </citation>
    <scope>NUCLEOTIDE SEQUENCE [LARGE SCALE GENOMIC DNA]</scope>
    <source>
        <strain evidence="2 3">CIRM-BIA 953</strain>
    </source>
</reference>
<dbReference type="InterPro" id="IPR001296">
    <property type="entry name" value="Glyco_trans_1"/>
</dbReference>
<comment type="caution">
    <text evidence="2">The sequence shown here is derived from an EMBL/GenBank/DDBJ whole genome shotgun (WGS) entry which is preliminary data.</text>
</comment>
<evidence type="ECO:0000313" key="2">
    <source>
        <dbReference type="EMBL" id="CDI43043.1"/>
    </source>
</evidence>
<proteinExistence type="predicted"/>
<dbReference type="EMBL" id="CBUH010000146">
    <property type="protein sequence ID" value="CDI43043.1"/>
    <property type="molecule type" value="Genomic_DNA"/>
</dbReference>
<evidence type="ECO:0000259" key="1">
    <source>
        <dbReference type="Pfam" id="PF00534"/>
    </source>
</evidence>
<accession>U4QEP7</accession>
<dbReference type="SUPFAM" id="SSF53756">
    <property type="entry name" value="UDP-Glycosyltransferase/glycogen phosphorylase"/>
    <property type="match status" value="1"/>
</dbReference>
<sequence length="387" mass="45590">MYRVLVCGLANEKDQGGIEMMVLNYYQRFNRKKIHFDFVCNSDKYKMAYSTIFKSWGSRIFYTSKRGSHPFKYYKEMDELFKKISLNYDCIWFNTSDLANITYLKLAKKFNIKRRIIHSHNSKLIVLGLKGYIYKKIHYINRKKIDKYGTDFWACSEAASKWMFPDKVNTQLVKNAVDINKYSFNQKKREKVRNKYNLNNCYVIGNVGRLNFQKNQDFILQIVNELKKTNLNFKVLLVGQGEDKKKLLKTIQELNLEEYVLMVGQQKDMQAFYSAFDLFIFPSRFEGLSVSLLEAQANGVPILASTNVSPKEIKINKNICFLPLTNGKGDWAINILNIKKKYFRLNENKIKQNFLKHQYDIDVEAPKLEYKFINGFNEKEKINGNKS</sequence>
<name>U4QEP7_LACHE</name>
<dbReference type="Pfam" id="PF00534">
    <property type="entry name" value="Glycos_transf_1"/>
    <property type="match status" value="1"/>
</dbReference>